<feature type="compositionally biased region" description="Basic and acidic residues" evidence="1">
    <location>
        <begin position="287"/>
        <end position="303"/>
    </location>
</feature>
<evidence type="ECO:0000256" key="1">
    <source>
        <dbReference type="SAM" id="MobiDB-lite"/>
    </source>
</evidence>
<dbReference type="Proteomes" id="UP000828390">
    <property type="component" value="Unassembled WGS sequence"/>
</dbReference>
<feature type="compositionally biased region" description="Basic and acidic residues" evidence="1">
    <location>
        <begin position="90"/>
        <end position="109"/>
    </location>
</feature>
<reference evidence="2" key="1">
    <citation type="journal article" date="2019" name="bioRxiv">
        <title>The Genome of the Zebra Mussel, Dreissena polymorpha: A Resource for Invasive Species Research.</title>
        <authorList>
            <person name="McCartney M.A."/>
            <person name="Auch B."/>
            <person name="Kono T."/>
            <person name="Mallez S."/>
            <person name="Zhang Y."/>
            <person name="Obille A."/>
            <person name="Becker A."/>
            <person name="Abrahante J.E."/>
            <person name="Garbe J."/>
            <person name="Badalamenti J.P."/>
            <person name="Herman A."/>
            <person name="Mangelson H."/>
            <person name="Liachko I."/>
            <person name="Sullivan S."/>
            <person name="Sone E.D."/>
            <person name="Koren S."/>
            <person name="Silverstein K.A.T."/>
            <person name="Beckman K.B."/>
            <person name="Gohl D.M."/>
        </authorList>
    </citation>
    <scope>NUCLEOTIDE SEQUENCE</scope>
    <source>
        <strain evidence="2">Duluth1</strain>
        <tissue evidence="2">Whole animal</tissue>
    </source>
</reference>
<feature type="compositionally biased region" description="Polar residues" evidence="1">
    <location>
        <begin position="214"/>
        <end position="226"/>
    </location>
</feature>
<feature type="compositionally biased region" description="Basic and acidic residues" evidence="1">
    <location>
        <begin position="171"/>
        <end position="181"/>
    </location>
</feature>
<feature type="region of interest" description="Disordered" evidence="1">
    <location>
        <begin position="287"/>
        <end position="329"/>
    </location>
</feature>
<feature type="compositionally biased region" description="Basic and acidic residues" evidence="1">
    <location>
        <begin position="244"/>
        <end position="273"/>
    </location>
</feature>
<feature type="compositionally biased region" description="Polar residues" evidence="1">
    <location>
        <begin position="1"/>
        <end position="11"/>
    </location>
</feature>
<feature type="compositionally biased region" description="Basic residues" evidence="1">
    <location>
        <begin position="196"/>
        <end position="212"/>
    </location>
</feature>
<dbReference type="AlphaFoldDB" id="A0A9D4GMT2"/>
<name>A0A9D4GMT2_DREPO</name>
<feature type="compositionally biased region" description="Polar residues" evidence="1">
    <location>
        <begin position="318"/>
        <end position="329"/>
    </location>
</feature>
<comment type="caution">
    <text evidence="2">The sequence shown here is derived from an EMBL/GenBank/DDBJ whole genome shotgun (WGS) entry which is preliminary data.</text>
</comment>
<sequence length="447" mass="49137">MVNEDTQTSDQAHSETGDSNLKTGRTSENKSARALAIPKENCDETQENQKLNSTPMKSLDHTPPDALDSVNFSHNIEANSGDGKTVILETTDKSTESKDLNDSKKDVSSKQKKSRQQKPNEVPKNIRDIFNEMLTSHLNKGAVKEYKDDSGGVGDVDTTSTDASGLVPDIQKLKVQTDRGISDSTSSSRSDSPKKSPQKGKPQKKGKMKWKTLKQFTDSIENQTNMKCEENKSEVLQSKPVESQPKETVKTKSLDKPEHSFEAQSKETAKMKSVDICEQRVECKQKDTVKAKSLSHEQNESFDKPALNSTETRKEQNEAFSQPSSNFLEANQTVNTSGSLVVEVMKGQDSSNVTSPVSPLEGASKHCLVPDTLLSGRITHASKPCLVPDTLPSGRITPASKPCLVPDTLPSGRITPVVVSEMVSPWCFFLNKNSSQLPELMEQIWQV</sequence>
<feature type="region of interest" description="Disordered" evidence="1">
    <location>
        <begin position="144"/>
        <end position="273"/>
    </location>
</feature>
<gene>
    <name evidence="2" type="ORF">DPMN_121803</name>
</gene>
<proteinExistence type="predicted"/>
<feature type="region of interest" description="Disordered" evidence="1">
    <location>
        <begin position="1"/>
        <end position="128"/>
    </location>
</feature>
<dbReference type="EMBL" id="JAIWYP010000005">
    <property type="protein sequence ID" value="KAH3820059.1"/>
    <property type="molecule type" value="Genomic_DNA"/>
</dbReference>
<evidence type="ECO:0000313" key="2">
    <source>
        <dbReference type="EMBL" id="KAH3820059.1"/>
    </source>
</evidence>
<protein>
    <submittedName>
        <fullName evidence="2">Uncharacterized protein</fullName>
    </submittedName>
</protein>
<organism evidence="2 3">
    <name type="scientific">Dreissena polymorpha</name>
    <name type="common">Zebra mussel</name>
    <name type="synonym">Mytilus polymorpha</name>
    <dbReference type="NCBI Taxonomy" id="45954"/>
    <lineage>
        <taxon>Eukaryota</taxon>
        <taxon>Metazoa</taxon>
        <taxon>Spiralia</taxon>
        <taxon>Lophotrochozoa</taxon>
        <taxon>Mollusca</taxon>
        <taxon>Bivalvia</taxon>
        <taxon>Autobranchia</taxon>
        <taxon>Heteroconchia</taxon>
        <taxon>Euheterodonta</taxon>
        <taxon>Imparidentia</taxon>
        <taxon>Neoheterodontei</taxon>
        <taxon>Myida</taxon>
        <taxon>Dreissenoidea</taxon>
        <taxon>Dreissenidae</taxon>
        <taxon>Dreissena</taxon>
    </lineage>
</organism>
<evidence type="ECO:0000313" key="3">
    <source>
        <dbReference type="Proteomes" id="UP000828390"/>
    </source>
</evidence>
<keyword evidence="3" id="KW-1185">Reference proteome</keyword>
<accession>A0A9D4GMT2</accession>
<reference evidence="2" key="2">
    <citation type="submission" date="2020-11" db="EMBL/GenBank/DDBJ databases">
        <authorList>
            <person name="McCartney M.A."/>
            <person name="Auch B."/>
            <person name="Kono T."/>
            <person name="Mallez S."/>
            <person name="Becker A."/>
            <person name="Gohl D.M."/>
            <person name="Silverstein K.A.T."/>
            <person name="Koren S."/>
            <person name="Bechman K.B."/>
            <person name="Herman A."/>
            <person name="Abrahante J.E."/>
            <person name="Garbe J."/>
        </authorList>
    </citation>
    <scope>NUCLEOTIDE SEQUENCE</scope>
    <source>
        <strain evidence="2">Duluth1</strain>
        <tissue evidence="2">Whole animal</tissue>
    </source>
</reference>